<dbReference type="Pfam" id="PF17667">
    <property type="entry name" value="Pkinase_fungal"/>
    <property type="match status" value="1"/>
</dbReference>
<keyword evidence="3" id="KW-1185">Reference proteome</keyword>
<dbReference type="AlphaFoldDB" id="A0AAV5A7V7"/>
<evidence type="ECO:0000313" key="3">
    <source>
        <dbReference type="Proteomes" id="UP001050691"/>
    </source>
</evidence>
<proteinExistence type="predicted"/>
<evidence type="ECO:0000259" key="1">
    <source>
        <dbReference type="Pfam" id="PF17667"/>
    </source>
</evidence>
<reference evidence="2" key="1">
    <citation type="submission" date="2021-10" db="EMBL/GenBank/DDBJ databases">
        <title>De novo Genome Assembly of Clathrus columnatus (Basidiomycota, Fungi) Using Illumina and Nanopore Sequence Data.</title>
        <authorList>
            <person name="Ogiso-Tanaka E."/>
            <person name="Itagaki H."/>
            <person name="Hosoya T."/>
            <person name="Hosaka K."/>
        </authorList>
    </citation>
    <scope>NUCLEOTIDE SEQUENCE</scope>
    <source>
        <strain evidence="2">MO-923</strain>
    </source>
</reference>
<evidence type="ECO:0000313" key="2">
    <source>
        <dbReference type="EMBL" id="GJJ10712.1"/>
    </source>
</evidence>
<dbReference type="InterPro" id="IPR040976">
    <property type="entry name" value="Pkinase_fungal"/>
</dbReference>
<sequence>MSDGSVQIHLEYLEENGRKNRRVVMMSSQPVSQMRNNQPHETCFYNLIPKFQKPILATLVVETNHGLYDGSNGSPEEVSTSAIVCQNVQGYADLNAGLIRQIDHHTMYKHGILHRNVSPGNIIIQPASLNANLPPAEFVTHTRGRLIDLDHVKHTSQKTVPRAVGSRKWFFKHPSTPGELEIAASRFYPTWAGATCYYENALDINILKAKLNGDLSSPTGLGWEDVGEVPDYETHLSGGNIVERTHFPEYFAPMLKWWRDVLVLGYVFRAYEHHLVHKYILILISDAINSLPIAQERSAVIDSEIRRREEDYEHIANARTPVSTTPQF</sequence>
<dbReference type="EMBL" id="BPWL01000005">
    <property type="protein sequence ID" value="GJJ10712.1"/>
    <property type="molecule type" value="Genomic_DNA"/>
</dbReference>
<feature type="domain" description="Fungal-type protein kinase" evidence="1">
    <location>
        <begin position="104"/>
        <end position="158"/>
    </location>
</feature>
<dbReference type="Proteomes" id="UP001050691">
    <property type="component" value="Unassembled WGS sequence"/>
</dbReference>
<protein>
    <recommendedName>
        <fullName evidence="1">Fungal-type protein kinase domain-containing protein</fullName>
    </recommendedName>
</protein>
<comment type="caution">
    <text evidence="2">The sequence shown here is derived from an EMBL/GenBank/DDBJ whole genome shotgun (WGS) entry which is preliminary data.</text>
</comment>
<accession>A0AAV5A7V7</accession>
<name>A0AAV5A7V7_9AGAM</name>
<organism evidence="2 3">
    <name type="scientific">Clathrus columnatus</name>
    <dbReference type="NCBI Taxonomy" id="1419009"/>
    <lineage>
        <taxon>Eukaryota</taxon>
        <taxon>Fungi</taxon>
        <taxon>Dikarya</taxon>
        <taxon>Basidiomycota</taxon>
        <taxon>Agaricomycotina</taxon>
        <taxon>Agaricomycetes</taxon>
        <taxon>Phallomycetidae</taxon>
        <taxon>Phallales</taxon>
        <taxon>Clathraceae</taxon>
        <taxon>Clathrus</taxon>
    </lineage>
</organism>
<gene>
    <name evidence="2" type="ORF">Clacol_004939</name>
</gene>